<dbReference type="Pfam" id="PF12867">
    <property type="entry name" value="DinB_2"/>
    <property type="match status" value="1"/>
</dbReference>
<reference evidence="2 3" key="1">
    <citation type="journal article" date="2017" name="Curr. Microbiol.">
        <title>Mucilaginibacter ginsenosidivorans sp. nov., Isolated from Soil of Ginseng Field.</title>
        <authorList>
            <person name="Kim M.M."/>
            <person name="Siddiqi M.Z."/>
            <person name="Im W.T."/>
        </authorList>
    </citation>
    <scope>NUCLEOTIDE SEQUENCE [LARGE SCALE GENOMIC DNA]</scope>
    <source>
        <strain evidence="2 3">Gsoil 3017</strain>
    </source>
</reference>
<proteinExistence type="predicted"/>
<feature type="domain" description="DinB-like" evidence="1">
    <location>
        <begin position="17"/>
        <end position="153"/>
    </location>
</feature>
<dbReference type="Gene3D" id="1.20.120.450">
    <property type="entry name" value="dinb family like domain"/>
    <property type="match status" value="1"/>
</dbReference>
<dbReference type="InterPro" id="IPR034660">
    <property type="entry name" value="DinB/YfiT-like"/>
</dbReference>
<gene>
    <name evidence="2" type="ORF">FRZ54_17470</name>
</gene>
<dbReference type="EMBL" id="CP042436">
    <property type="protein sequence ID" value="QEC64289.1"/>
    <property type="molecule type" value="Genomic_DNA"/>
</dbReference>
<name>A0A5B8UZ46_9SPHI</name>
<dbReference type="AlphaFoldDB" id="A0A5B8UZ46"/>
<dbReference type="SUPFAM" id="SSF109854">
    <property type="entry name" value="DinB/YfiT-like putative metalloenzymes"/>
    <property type="match status" value="1"/>
</dbReference>
<evidence type="ECO:0000259" key="1">
    <source>
        <dbReference type="Pfam" id="PF12867"/>
    </source>
</evidence>
<dbReference type="KEGG" id="mgin:FRZ54_17470"/>
<evidence type="ECO:0000313" key="2">
    <source>
        <dbReference type="EMBL" id="QEC64289.1"/>
    </source>
</evidence>
<dbReference type="OrthoDB" id="979560at2"/>
<dbReference type="Proteomes" id="UP000321479">
    <property type="component" value="Chromosome"/>
</dbReference>
<evidence type="ECO:0000313" key="3">
    <source>
        <dbReference type="Proteomes" id="UP000321479"/>
    </source>
</evidence>
<dbReference type="InterPro" id="IPR024775">
    <property type="entry name" value="DinB-like"/>
</dbReference>
<sequence length="170" mass="19217">MSTKKQLLAQYDLHDVLFTNVIKDISDAESNQVIADPLNCVKWIAGHLLWANSNLANISGVQVEVKWRGHFHTKQGGSAEDFNAPPSPLPTLDEIRDKWNHDTVITRKGLENLPEEALNKVIDRKHPIQPFDNTLAGLWAFINDHQAYHIGQIGIIRRALGKEAMSYFRS</sequence>
<keyword evidence="3" id="KW-1185">Reference proteome</keyword>
<organism evidence="2 3">
    <name type="scientific">Mucilaginibacter ginsenosidivorans</name>
    <dbReference type="NCBI Taxonomy" id="398053"/>
    <lineage>
        <taxon>Bacteria</taxon>
        <taxon>Pseudomonadati</taxon>
        <taxon>Bacteroidota</taxon>
        <taxon>Sphingobacteriia</taxon>
        <taxon>Sphingobacteriales</taxon>
        <taxon>Sphingobacteriaceae</taxon>
        <taxon>Mucilaginibacter</taxon>
    </lineage>
</organism>
<accession>A0A5B8UZ46</accession>
<dbReference type="RefSeq" id="WP_147032958.1">
    <property type="nucleotide sequence ID" value="NZ_CP042436.1"/>
</dbReference>
<protein>
    <submittedName>
        <fullName evidence="2">DinB family protein</fullName>
    </submittedName>
</protein>